<evidence type="ECO:0000256" key="4">
    <source>
        <dbReference type="PIRSR" id="PIRSR005902-1"/>
    </source>
</evidence>
<gene>
    <name evidence="5" type="ORF">F9U64_00640</name>
</gene>
<comment type="similarity">
    <text evidence="1">Belongs to the metallo-dependent hydrolases superfamily. TatD-type hydrolase family.</text>
</comment>
<evidence type="ECO:0000313" key="6">
    <source>
        <dbReference type="Proteomes" id="UP000480246"/>
    </source>
</evidence>
<dbReference type="InterPro" id="IPR032466">
    <property type="entry name" value="Metal_Hydrolase"/>
</dbReference>
<dbReference type="CDD" id="cd01310">
    <property type="entry name" value="TatD_DNAse"/>
    <property type="match status" value="1"/>
</dbReference>
<accession>A0A7C8L145</accession>
<comment type="caution">
    <text evidence="5">The sequence shown here is derived from an EMBL/GenBank/DDBJ whole genome shotgun (WGS) entry which is preliminary data.</text>
</comment>
<feature type="binding site" evidence="4">
    <location>
        <position position="91"/>
    </location>
    <ligand>
        <name>a divalent metal cation</name>
        <dbReference type="ChEBI" id="CHEBI:60240"/>
        <label>1</label>
    </ligand>
</feature>
<evidence type="ECO:0000256" key="2">
    <source>
        <dbReference type="ARBA" id="ARBA00022723"/>
    </source>
</evidence>
<dbReference type="EMBL" id="WEID01000004">
    <property type="protein sequence ID" value="KAB8139334.1"/>
    <property type="molecule type" value="Genomic_DNA"/>
</dbReference>
<dbReference type="OrthoDB" id="9775608at2"/>
<feature type="binding site" evidence="4">
    <location>
        <position position="131"/>
    </location>
    <ligand>
        <name>a divalent metal cation</name>
        <dbReference type="ChEBI" id="CHEBI:60240"/>
        <label>2</label>
    </ligand>
</feature>
<dbReference type="InterPro" id="IPR018228">
    <property type="entry name" value="DNase_TatD-rel_CS"/>
</dbReference>
<dbReference type="PANTHER" id="PTHR46317:SF1">
    <property type="entry name" value="HYDROLASE, TATD FAMILY"/>
    <property type="match status" value="1"/>
</dbReference>
<protein>
    <submittedName>
        <fullName evidence="5">TatD family deoxyribonuclease</fullName>
    </submittedName>
</protein>
<proteinExistence type="inferred from homology"/>
<keyword evidence="6" id="KW-1185">Reference proteome</keyword>
<dbReference type="PIRSF" id="PIRSF005902">
    <property type="entry name" value="DNase_TatD"/>
    <property type="match status" value="1"/>
</dbReference>
<feature type="binding site" evidence="4">
    <location>
        <position position="5"/>
    </location>
    <ligand>
        <name>a divalent metal cation</name>
        <dbReference type="ChEBI" id="CHEBI:60240"/>
        <label>1</label>
    </ligand>
</feature>
<feature type="binding site" evidence="4">
    <location>
        <position position="155"/>
    </location>
    <ligand>
        <name>a divalent metal cation</name>
        <dbReference type="ChEBI" id="CHEBI:60240"/>
        <label>2</label>
    </ligand>
</feature>
<evidence type="ECO:0000313" key="5">
    <source>
        <dbReference type="EMBL" id="KAB8139334.1"/>
    </source>
</evidence>
<dbReference type="Proteomes" id="UP000480246">
    <property type="component" value="Unassembled WGS sequence"/>
</dbReference>
<reference evidence="5 6" key="1">
    <citation type="submission" date="2019-10" db="EMBL/GenBank/DDBJ databases">
        <title>Gracilibacillus sp. nov. isolated from rice seeds.</title>
        <authorList>
            <person name="He S."/>
        </authorList>
    </citation>
    <scope>NUCLEOTIDE SEQUENCE [LARGE SCALE GENOMIC DNA]</scope>
    <source>
        <strain evidence="5 6">TD8</strain>
    </source>
</reference>
<dbReference type="Pfam" id="PF01026">
    <property type="entry name" value="TatD_DNase"/>
    <property type="match status" value="1"/>
</dbReference>
<dbReference type="Gene3D" id="3.20.20.140">
    <property type="entry name" value="Metal-dependent hydrolases"/>
    <property type="match status" value="1"/>
</dbReference>
<feature type="binding site" evidence="4">
    <location>
        <position position="203"/>
    </location>
    <ligand>
        <name>a divalent metal cation</name>
        <dbReference type="ChEBI" id="CHEBI:60240"/>
        <label>1</label>
    </ligand>
</feature>
<dbReference type="RefSeq" id="WP_153400841.1">
    <property type="nucleotide sequence ID" value="NZ_ML762424.1"/>
</dbReference>
<dbReference type="PANTHER" id="PTHR46317">
    <property type="entry name" value="HYDROLASE OF PHP SUPERFAMILY-RELATED PROTEIN"/>
    <property type="match status" value="1"/>
</dbReference>
<dbReference type="GO" id="GO:0016788">
    <property type="term" value="F:hydrolase activity, acting on ester bonds"/>
    <property type="evidence" value="ECO:0007669"/>
    <property type="project" value="InterPro"/>
</dbReference>
<keyword evidence="3" id="KW-0378">Hydrolase</keyword>
<feature type="binding site" evidence="4">
    <location>
        <position position="7"/>
    </location>
    <ligand>
        <name>a divalent metal cation</name>
        <dbReference type="ChEBI" id="CHEBI:60240"/>
        <label>1</label>
    </ligand>
</feature>
<sequence>MIDAHIHLDWYNEEEQAIILEDLEKRTIDGVIAVSSDLNSCNNVWKLHQACPHVYPAFGWHPEQKLPSEAELDAIEEMIHKHQDSLAAIGEVGLPYYMKKEDPFLDVQPYTEILERFLSLAKKCDLPIVLHAIYEDAELVCDLLEKHQVTKAHFHWFKGSEKTIQRMIERKYMISVTPDCLYEQEIQRLIEQYPLELMMVETDGPWQFEGPFQGQMTHPKMMEQSLAQIARIKNMPFGTVSATIVKNTVTFYQVKDRH</sequence>
<dbReference type="PROSITE" id="PS01137">
    <property type="entry name" value="TATD_1"/>
    <property type="match status" value="1"/>
</dbReference>
<dbReference type="SUPFAM" id="SSF51556">
    <property type="entry name" value="Metallo-dependent hydrolases"/>
    <property type="match status" value="1"/>
</dbReference>
<dbReference type="InterPro" id="IPR001130">
    <property type="entry name" value="TatD-like"/>
</dbReference>
<evidence type="ECO:0000256" key="1">
    <source>
        <dbReference type="ARBA" id="ARBA00009275"/>
    </source>
</evidence>
<keyword evidence="2 4" id="KW-0479">Metal-binding</keyword>
<dbReference type="GO" id="GO:0046872">
    <property type="term" value="F:metal ion binding"/>
    <property type="evidence" value="ECO:0007669"/>
    <property type="project" value="UniProtKB-KW"/>
</dbReference>
<dbReference type="AlphaFoldDB" id="A0A7C8L145"/>
<organism evidence="5 6">
    <name type="scientific">Gracilibacillus oryzae</name>
    <dbReference type="NCBI Taxonomy" id="1672701"/>
    <lineage>
        <taxon>Bacteria</taxon>
        <taxon>Bacillati</taxon>
        <taxon>Bacillota</taxon>
        <taxon>Bacilli</taxon>
        <taxon>Bacillales</taxon>
        <taxon>Bacillaceae</taxon>
        <taxon>Gracilibacillus</taxon>
    </lineage>
</organism>
<name>A0A7C8L145_9BACI</name>
<evidence type="ECO:0000256" key="3">
    <source>
        <dbReference type="ARBA" id="ARBA00022801"/>
    </source>
</evidence>